<dbReference type="InterPro" id="IPR001611">
    <property type="entry name" value="Leu-rich_rpt"/>
</dbReference>
<dbReference type="PANTHER" id="PTHR45631">
    <property type="entry name" value="OS07G0107800 PROTEIN-RELATED"/>
    <property type="match status" value="1"/>
</dbReference>
<keyword evidence="3" id="KW-0433">Leucine-rich repeat</keyword>
<keyword evidence="9" id="KW-0675">Receptor</keyword>
<evidence type="ECO:0000256" key="1">
    <source>
        <dbReference type="ARBA" id="ARBA00004167"/>
    </source>
</evidence>
<evidence type="ECO:0000313" key="15">
    <source>
        <dbReference type="Proteomes" id="UP000032141"/>
    </source>
</evidence>
<evidence type="ECO:0000256" key="2">
    <source>
        <dbReference type="ARBA" id="ARBA00012513"/>
    </source>
</evidence>
<dbReference type="SUPFAM" id="SSF52058">
    <property type="entry name" value="L domain-like"/>
    <property type="match status" value="1"/>
</dbReference>
<keyword evidence="6" id="KW-0677">Repeat</keyword>
<keyword evidence="7 12" id="KW-1133">Transmembrane helix</keyword>
<dbReference type="Pfam" id="PF00560">
    <property type="entry name" value="LRR_1"/>
    <property type="match status" value="1"/>
</dbReference>
<keyword evidence="15" id="KW-1185">Reference proteome</keyword>
<evidence type="ECO:0000256" key="6">
    <source>
        <dbReference type="ARBA" id="ARBA00022737"/>
    </source>
</evidence>
<dbReference type="eggNOG" id="ENOG502QQCZ">
    <property type="taxonomic scope" value="Eukaryota"/>
</dbReference>
<dbReference type="HOGENOM" id="CLU_832485_0_0_1"/>
<comment type="catalytic activity">
    <reaction evidence="11">
        <text>L-seryl-[protein] + ATP = O-phospho-L-seryl-[protein] + ADP + H(+)</text>
        <dbReference type="Rhea" id="RHEA:17989"/>
        <dbReference type="Rhea" id="RHEA-COMP:9863"/>
        <dbReference type="Rhea" id="RHEA-COMP:11604"/>
        <dbReference type="ChEBI" id="CHEBI:15378"/>
        <dbReference type="ChEBI" id="CHEBI:29999"/>
        <dbReference type="ChEBI" id="CHEBI:30616"/>
        <dbReference type="ChEBI" id="CHEBI:83421"/>
        <dbReference type="ChEBI" id="CHEBI:456216"/>
        <dbReference type="EC" id="2.7.11.1"/>
    </reaction>
</comment>
<dbReference type="InterPro" id="IPR032675">
    <property type="entry name" value="LRR_dom_sf"/>
</dbReference>
<proteinExistence type="predicted"/>
<dbReference type="InterPro" id="IPR024788">
    <property type="entry name" value="Malectin-like_Carb-bd_dom"/>
</dbReference>
<dbReference type="EC" id="2.7.11.1" evidence="2"/>
<reference evidence="14" key="2">
    <citation type="submission" date="2015-03" db="UniProtKB">
        <authorList>
            <consortium name="EnsemblPlants"/>
        </authorList>
    </citation>
    <scope>IDENTIFICATION</scope>
</reference>
<evidence type="ECO:0000313" key="14">
    <source>
        <dbReference type="EnsemblPlants" id="Bo2g011890.1"/>
    </source>
</evidence>
<evidence type="ECO:0000256" key="11">
    <source>
        <dbReference type="ARBA" id="ARBA00048679"/>
    </source>
</evidence>
<sequence>MATGATPLNEKDTLNATWDVEPPANFYTYIPKPLQAETIRLNIKPKQCDGGACILQLAKTLKSTLPPLLNAMEVFTVIDFPQMETNDNDVAGIKNVQDTYGLSRISWLGDPCVPEEYLWDGLNCDSSNYSMQPTIISLNLSASNLTGNISHAIQNLTHLQKLDLSNDNLTGEIPEFLAHIKSLLVIDVSGKNFTGSVPPSLLHKKGMKLNVDNNPHLLCTADSCVNNGENGHTKKSTVVPVVASIASLAVLIVAIVMFLVLRKKKASKVEEQVAVKILSHSSSQGYKQFKAEVELLLRVHHKNLVSLVGYCDEGDNLALIYEYMANGDLKEHIL</sequence>
<dbReference type="Proteomes" id="UP000032141">
    <property type="component" value="Chromosome C2"/>
</dbReference>
<organism evidence="14 15">
    <name type="scientific">Brassica oleracea var. oleracea</name>
    <dbReference type="NCBI Taxonomy" id="109376"/>
    <lineage>
        <taxon>Eukaryota</taxon>
        <taxon>Viridiplantae</taxon>
        <taxon>Streptophyta</taxon>
        <taxon>Embryophyta</taxon>
        <taxon>Tracheophyta</taxon>
        <taxon>Spermatophyta</taxon>
        <taxon>Magnoliopsida</taxon>
        <taxon>eudicotyledons</taxon>
        <taxon>Gunneridae</taxon>
        <taxon>Pentapetalae</taxon>
        <taxon>rosids</taxon>
        <taxon>malvids</taxon>
        <taxon>Brassicales</taxon>
        <taxon>Brassicaceae</taxon>
        <taxon>Brassiceae</taxon>
        <taxon>Brassica</taxon>
    </lineage>
</organism>
<name>A0A0D3AJ06_BRAOL</name>
<evidence type="ECO:0000259" key="13">
    <source>
        <dbReference type="PROSITE" id="PS50011"/>
    </source>
</evidence>
<evidence type="ECO:0000256" key="10">
    <source>
        <dbReference type="ARBA" id="ARBA00047899"/>
    </source>
</evidence>
<dbReference type="SUPFAM" id="SSF56112">
    <property type="entry name" value="Protein kinase-like (PK-like)"/>
    <property type="match status" value="1"/>
</dbReference>
<accession>A0A0D3AJ06</accession>
<dbReference type="AlphaFoldDB" id="A0A0D3AJ06"/>
<protein>
    <recommendedName>
        <fullName evidence="2">non-specific serine/threonine protein kinase</fullName>
        <ecNumber evidence="2">2.7.11.1</ecNumber>
    </recommendedName>
</protein>
<evidence type="ECO:0000256" key="12">
    <source>
        <dbReference type="SAM" id="Phobius"/>
    </source>
</evidence>
<dbReference type="Gene3D" id="3.80.10.10">
    <property type="entry name" value="Ribonuclease Inhibitor"/>
    <property type="match status" value="1"/>
</dbReference>
<evidence type="ECO:0000256" key="4">
    <source>
        <dbReference type="ARBA" id="ARBA00022692"/>
    </source>
</evidence>
<dbReference type="Gene3D" id="3.30.200.20">
    <property type="entry name" value="Phosphorylase Kinase, domain 1"/>
    <property type="match status" value="1"/>
</dbReference>
<keyword evidence="4 12" id="KW-0812">Transmembrane</keyword>
<dbReference type="InterPro" id="IPR000719">
    <property type="entry name" value="Prot_kinase_dom"/>
</dbReference>
<dbReference type="EnsemblPlants" id="Bo2g011890.1">
    <property type="protein sequence ID" value="Bo2g011890.1"/>
    <property type="gene ID" value="Bo2g011890"/>
</dbReference>
<dbReference type="PROSITE" id="PS50011">
    <property type="entry name" value="PROTEIN_KINASE_DOM"/>
    <property type="match status" value="1"/>
</dbReference>
<dbReference type="Pfam" id="PF12819">
    <property type="entry name" value="Malectin_like"/>
    <property type="match status" value="1"/>
</dbReference>
<comment type="subcellular location">
    <subcellularLocation>
        <location evidence="1">Membrane</location>
        <topology evidence="1">Single-pass membrane protein</topology>
    </subcellularLocation>
</comment>
<keyword evidence="5" id="KW-0732">Signal</keyword>
<dbReference type="GO" id="GO:0005524">
    <property type="term" value="F:ATP binding"/>
    <property type="evidence" value="ECO:0007669"/>
    <property type="project" value="InterPro"/>
</dbReference>
<dbReference type="Pfam" id="PF07714">
    <property type="entry name" value="PK_Tyr_Ser-Thr"/>
    <property type="match status" value="1"/>
</dbReference>
<dbReference type="InterPro" id="IPR011009">
    <property type="entry name" value="Kinase-like_dom_sf"/>
</dbReference>
<dbReference type="OMA" id="FCARTIY"/>
<reference evidence="14 15" key="1">
    <citation type="journal article" date="2014" name="Genome Biol.">
        <title>Transcriptome and methylome profiling reveals relics of genome dominance in the mesopolyploid Brassica oleracea.</title>
        <authorList>
            <person name="Parkin I.A."/>
            <person name="Koh C."/>
            <person name="Tang H."/>
            <person name="Robinson S.J."/>
            <person name="Kagale S."/>
            <person name="Clarke W.E."/>
            <person name="Town C.D."/>
            <person name="Nixon J."/>
            <person name="Krishnakumar V."/>
            <person name="Bidwell S.L."/>
            <person name="Denoeud F."/>
            <person name="Belcram H."/>
            <person name="Links M.G."/>
            <person name="Just J."/>
            <person name="Clarke C."/>
            <person name="Bender T."/>
            <person name="Huebert T."/>
            <person name="Mason A.S."/>
            <person name="Pires J.C."/>
            <person name="Barker G."/>
            <person name="Moore J."/>
            <person name="Walley P.G."/>
            <person name="Manoli S."/>
            <person name="Batley J."/>
            <person name="Edwards D."/>
            <person name="Nelson M.N."/>
            <person name="Wang X."/>
            <person name="Paterson A.H."/>
            <person name="King G."/>
            <person name="Bancroft I."/>
            <person name="Chalhoub B."/>
            <person name="Sharpe A.G."/>
        </authorList>
    </citation>
    <scope>NUCLEOTIDE SEQUENCE</scope>
    <source>
        <strain evidence="14 15">cv. TO1000</strain>
    </source>
</reference>
<dbReference type="FunFam" id="3.80.10.10:FF:000129">
    <property type="entry name" value="Leucine-rich repeat receptor-like kinase"/>
    <property type="match status" value="1"/>
</dbReference>
<keyword evidence="8 12" id="KW-0472">Membrane</keyword>
<evidence type="ECO:0000256" key="5">
    <source>
        <dbReference type="ARBA" id="ARBA00022729"/>
    </source>
</evidence>
<evidence type="ECO:0000256" key="9">
    <source>
        <dbReference type="ARBA" id="ARBA00023170"/>
    </source>
</evidence>
<evidence type="ECO:0000256" key="7">
    <source>
        <dbReference type="ARBA" id="ARBA00022989"/>
    </source>
</evidence>
<dbReference type="PANTHER" id="PTHR45631:SF86">
    <property type="entry name" value="LEUCINE-RICH REPEAT PROTEIN KINASE FAMILY PROTEIN"/>
    <property type="match status" value="1"/>
</dbReference>
<evidence type="ECO:0000256" key="3">
    <source>
        <dbReference type="ARBA" id="ARBA00022614"/>
    </source>
</evidence>
<evidence type="ECO:0000256" key="8">
    <source>
        <dbReference type="ARBA" id="ARBA00023136"/>
    </source>
</evidence>
<feature type="domain" description="Protein kinase" evidence="13">
    <location>
        <begin position="219"/>
        <end position="334"/>
    </location>
</feature>
<dbReference type="InterPro" id="IPR001245">
    <property type="entry name" value="Ser-Thr/Tyr_kinase_cat_dom"/>
</dbReference>
<comment type="catalytic activity">
    <reaction evidence="10">
        <text>L-threonyl-[protein] + ATP = O-phospho-L-threonyl-[protein] + ADP + H(+)</text>
        <dbReference type="Rhea" id="RHEA:46608"/>
        <dbReference type="Rhea" id="RHEA-COMP:11060"/>
        <dbReference type="Rhea" id="RHEA-COMP:11605"/>
        <dbReference type="ChEBI" id="CHEBI:15378"/>
        <dbReference type="ChEBI" id="CHEBI:30013"/>
        <dbReference type="ChEBI" id="CHEBI:30616"/>
        <dbReference type="ChEBI" id="CHEBI:61977"/>
        <dbReference type="ChEBI" id="CHEBI:456216"/>
        <dbReference type="EC" id="2.7.11.1"/>
    </reaction>
</comment>
<dbReference type="GO" id="GO:0004672">
    <property type="term" value="F:protein kinase activity"/>
    <property type="evidence" value="ECO:0007669"/>
    <property type="project" value="InterPro"/>
</dbReference>
<feature type="transmembrane region" description="Helical" evidence="12">
    <location>
        <begin position="238"/>
        <end position="261"/>
    </location>
</feature>
<dbReference type="GO" id="GO:0016020">
    <property type="term" value="C:membrane"/>
    <property type="evidence" value="ECO:0007669"/>
    <property type="project" value="UniProtKB-SubCell"/>
</dbReference>
<dbReference type="Gramene" id="Bo2g011890.1">
    <property type="protein sequence ID" value="Bo2g011890.1"/>
    <property type="gene ID" value="Bo2g011890"/>
</dbReference>